<evidence type="ECO:0000313" key="2">
    <source>
        <dbReference type="Proteomes" id="UP000199630"/>
    </source>
</evidence>
<dbReference type="Proteomes" id="UP000199630">
    <property type="component" value="Unassembled WGS sequence"/>
</dbReference>
<gene>
    <name evidence="1" type="ORF">SAMN04487991_2426</name>
</gene>
<organism evidence="1 2">
    <name type="scientific">Celeribacter neptunius</name>
    <dbReference type="NCBI Taxonomy" id="588602"/>
    <lineage>
        <taxon>Bacteria</taxon>
        <taxon>Pseudomonadati</taxon>
        <taxon>Pseudomonadota</taxon>
        <taxon>Alphaproteobacteria</taxon>
        <taxon>Rhodobacterales</taxon>
        <taxon>Roseobacteraceae</taxon>
        <taxon>Celeribacter</taxon>
    </lineage>
</organism>
<proteinExistence type="predicted"/>
<reference evidence="2" key="1">
    <citation type="submission" date="2016-10" db="EMBL/GenBank/DDBJ databases">
        <authorList>
            <person name="Varghese N."/>
            <person name="Submissions S."/>
        </authorList>
    </citation>
    <scope>NUCLEOTIDE SEQUENCE [LARGE SCALE GENOMIC DNA]</scope>
    <source>
        <strain evidence="2">DSM 26471</strain>
    </source>
</reference>
<evidence type="ECO:0000313" key="1">
    <source>
        <dbReference type="EMBL" id="SFJ56686.1"/>
    </source>
</evidence>
<name>A0A1I3SGY7_9RHOB</name>
<protein>
    <recommendedName>
        <fullName evidence="3">Sialate O-acetylesterase domain-containing protein</fullName>
    </recommendedName>
</protein>
<dbReference type="AlphaFoldDB" id="A0A1I3SGY7"/>
<sequence length="440" mass="48035">MRSKNIRDTVKTMVLKTVVLTGLVALGLFGAFWHWAEASPARELKIVIFGGQSLAFGATGRDWVTTQAQFPNSLMLDFDDPQNGARGWETAPVDSNAFHGFVPRFEVSQESPATGTMNILARAHPEIDFISLHYGKSGESLDFIRDNTLAGLFGQLELIKSYADQQGYRIDPAIELAWIQGQSGSESDYSESLSQHRAEVEARVKEIFGEPFGVTLYTTITRGFGGKTVTGEQFQAIRTDKHILLGSTEVVFNAQYPANGKAANAHLTGEGYYMMGAQIGTHILAKMNGKPIAPIAVEKITQLAPDRFLITFSGVLGHLQEDDSVFADDDFTGVPAHFGIDIYRTNDGRLPGDIVSSRIVDANRIEIVFSKPLSGAFRLWVGRSESKGWMVGGGGAGFGGTTLCDSGQIYSAVPPTGGRPLRKDQLCEFVPQQYFDFTMR</sequence>
<accession>A0A1I3SGY7</accession>
<evidence type="ECO:0008006" key="3">
    <source>
        <dbReference type="Google" id="ProtNLM"/>
    </source>
</evidence>
<dbReference type="EMBL" id="FORH01000004">
    <property type="protein sequence ID" value="SFJ56686.1"/>
    <property type="molecule type" value="Genomic_DNA"/>
</dbReference>
<keyword evidence="2" id="KW-1185">Reference proteome</keyword>